<proteinExistence type="predicted"/>
<sequence>MCGGDKWWVWWSAKGREERRGKRGVGFRFGGDSCGALVGEKLNGEGRGVMVGRCLAAPSDRGGRHGSGNVRVREERRGRGETKRCGGDKWWVWWSARGREKRRKFLVWGRRLRRTSRGKVKRRGERSDGWPLSSGAGERFSGSYLAGIGDGGVTVRESEGDLLVFDG</sequence>
<organism evidence="1 2">
    <name type="scientific">Datura stramonium</name>
    <name type="common">Jimsonweed</name>
    <name type="synonym">Common thornapple</name>
    <dbReference type="NCBI Taxonomy" id="4076"/>
    <lineage>
        <taxon>Eukaryota</taxon>
        <taxon>Viridiplantae</taxon>
        <taxon>Streptophyta</taxon>
        <taxon>Embryophyta</taxon>
        <taxon>Tracheophyta</taxon>
        <taxon>Spermatophyta</taxon>
        <taxon>Magnoliopsida</taxon>
        <taxon>eudicotyledons</taxon>
        <taxon>Gunneridae</taxon>
        <taxon>Pentapetalae</taxon>
        <taxon>asterids</taxon>
        <taxon>lamiids</taxon>
        <taxon>Solanales</taxon>
        <taxon>Solanaceae</taxon>
        <taxon>Solanoideae</taxon>
        <taxon>Datureae</taxon>
        <taxon>Datura</taxon>
    </lineage>
</organism>
<reference evidence="1 2" key="1">
    <citation type="journal article" date="2021" name="BMC Genomics">
        <title>Datura genome reveals duplications of psychoactive alkaloid biosynthetic genes and high mutation rate following tissue culture.</title>
        <authorList>
            <person name="Rajewski A."/>
            <person name="Carter-House D."/>
            <person name="Stajich J."/>
            <person name="Litt A."/>
        </authorList>
    </citation>
    <scope>NUCLEOTIDE SEQUENCE [LARGE SCALE GENOMIC DNA]</scope>
    <source>
        <strain evidence="1">AR-01</strain>
    </source>
</reference>
<gene>
    <name evidence="1" type="ORF">HAX54_004226</name>
</gene>
<name>A0ABS8T7Q6_DATST</name>
<dbReference type="Proteomes" id="UP000823775">
    <property type="component" value="Unassembled WGS sequence"/>
</dbReference>
<accession>A0ABS8T7Q6</accession>
<evidence type="ECO:0000313" key="2">
    <source>
        <dbReference type="Proteomes" id="UP000823775"/>
    </source>
</evidence>
<dbReference type="EMBL" id="JACEIK010001193">
    <property type="protein sequence ID" value="MCD7467040.1"/>
    <property type="molecule type" value="Genomic_DNA"/>
</dbReference>
<keyword evidence="2" id="KW-1185">Reference proteome</keyword>
<evidence type="ECO:0000313" key="1">
    <source>
        <dbReference type="EMBL" id="MCD7467040.1"/>
    </source>
</evidence>
<comment type="caution">
    <text evidence="1">The sequence shown here is derived from an EMBL/GenBank/DDBJ whole genome shotgun (WGS) entry which is preliminary data.</text>
</comment>
<protein>
    <submittedName>
        <fullName evidence="1">Uncharacterized protein</fullName>
    </submittedName>
</protein>